<dbReference type="InterPro" id="IPR009057">
    <property type="entry name" value="Homeodomain-like_sf"/>
</dbReference>
<evidence type="ECO:0000256" key="4">
    <source>
        <dbReference type="PROSITE-ProRule" id="PRU00335"/>
    </source>
</evidence>
<dbReference type="PANTHER" id="PTHR30055:SF224">
    <property type="entry name" value="TRANSCRIPTIONAL REGULATOR TETR FAMILY"/>
    <property type="match status" value="1"/>
</dbReference>
<dbReference type="Proteomes" id="UP000027331">
    <property type="component" value="Unassembled WGS sequence"/>
</dbReference>
<dbReference type="OrthoDB" id="116240at2"/>
<reference evidence="6 9" key="1">
    <citation type="submission" date="2014-04" db="EMBL/GenBank/DDBJ databases">
        <title>Vibrio metecus sp. nov., a close relative of Vibrio cholerae isolated from coastal brackish ponds and clinical specimens.</title>
        <authorList>
            <person name="Kirchberger P.C."/>
            <person name="Turnsek M."/>
            <person name="Hunt D.E."/>
            <person name="Haley B.J."/>
            <person name="Colwell R."/>
            <person name="Polz M.F."/>
            <person name="Tarr C.L."/>
            <person name="Boucher Y."/>
        </authorList>
    </citation>
    <scope>NUCLEOTIDE SEQUENCE [LARGE SCALE GENOMIC DNA]</scope>
    <source>
        <strain evidence="6">OP3H</strain>
        <strain evidence="9">PPCK-2014</strain>
    </source>
</reference>
<dbReference type="InterPro" id="IPR036271">
    <property type="entry name" value="Tet_transcr_reg_TetR-rel_C_sf"/>
</dbReference>
<reference evidence="7 10" key="2">
    <citation type="journal article" date="2015" name="Genome Biol. Evol.">
        <title>The Dynamics of Genetic Interactions between Vibrio metoecus and Vibrio cholerae, Two Close Relatives Co-Occurring in the Environment.</title>
        <authorList>
            <person name="Orata F.D."/>
            <person name="Kirchberger P.C."/>
            <person name="Meheust R."/>
            <person name="Barlow E.J."/>
            <person name="Tarr C.L."/>
            <person name="Boucher Y."/>
        </authorList>
    </citation>
    <scope>NUCLEOTIDE SEQUENCE [LARGE SCALE GENOMIC DNA]</scope>
    <source>
        <strain evidence="7 10">YB5B04</strain>
    </source>
</reference>
<evidence type="ECO:0000313" key="10">
    <source>
        <dbReference type="Proteomes" id="UP000050491"/>
    </source>
</evidence>
<dbReference type="GO" id="GO:0000976">
    <property type="term" value="F:transcription cis-regulatory region binding"/>
    <property type="evidence" value="ECO:0007669"/>
    <property type="project" value="TreeGrafter"/>
</dbReference>
<dbReference type="SUPFAM" id="SSF46689">
    <property type="entry name" value="Homeodomain-like"/>
    <property type="match status" value="1"/>
</dbReference>
<dbReference type="RefSeq" id="WP_055031494.1">
    <property type="nucleotide sequence ID" value="NZ_CABMIR010000018.1"/>
</dbReference>
<proteinExistence type="predicted"/>
<evidence type="ECO:0000313" key="11">
    <source>
        <dbReference type="Proteomes" id="UP000216173"/>
    </source>
</evidence>
<organism evidence="7 10">
    <name type="scientific">Vibrio metoecus</name>
    <dbReference type="NCBI Taxonomy" id="1481663"/>
    <lineage>
        <taxon>Bacteria</taxon>
        <taxon>Pseudomonadati</taxon>
        <taxon>Pseudomonadota</taxon>
        <taxon>Gammaproteobacteria</taxon>
        <taxon>Vibrionales</taxon>
        <taxon>Vibrionaceae</taxon>
        <taxon>Vibrio</taxon>
    </lineage>
</organism>
<dbReference type="Proteomes" id="UP000050491">
    <property type="component" value="Unassembled WGS sequence"/>
</dbReference>
<gene>
    <name evidence="8" type="ORF">CGU03_14000</name>
    <name evidence="6" type="ORF">DP83_18545</name>
    <name evidence="7" type="ORF">XV92_12095</name>
</gene>
<dbReference type="Gene3D" id="1.10.357.10">
    <property type="entry name" value="Tetracycline Repressor, domain 2"/>
    <property type="match status" value="1"/>
</dbReference>
<keyword evidence="1" id="KW-0805">Transcription regulation</keyword>
<dbReference type="InterPro" id="IPR050109">
    <property type="entry name" value="HTH-type_TetR-like_transc_reg"/>
</dbReference>
<evidence type="ECO:0000313" key="9">
    <source>
        <dbReference type="Proteomes" id="UP000027331"/>
    </source>
</evidence>
<keyword evidence="9" id="KW-1185">Reference proteome</keyword>
<feature type="domain" description="HTH tetR-type" evidence="5">
    <location>
        <begin position="5"/>
        <end position="65"/>
    </location>
</feature>
<dbReference type="PRINTS" id="PR00455">
    <property type="entry name" value="HTHTETR"/>
</dbReference>
<evidence type="ECO:0000313" key="8">
    <source>
        <dbReference type="EMBL" id="PAR19994.1"/>
    </source>
</evidence>
<name>A0A067B5S7_VIBMT</name>
<protein>
    <submittedName>
        <fullName evidence="7">TetR family transcriptional regulator</fullName>
    </submittedName>
</protein>
<sequence length="199" mass="22858">MKLSEQKRLALIEAAKEEFIQFGFHAANMDRVCERAGTSKRTLYRHFTSKELLFIEVINALVVQPNDFVFEYQHDRSLTEQLLGYLMVKIEVLYQHIGLDVVRMIVGEFIRDPSLTQQYLSLMGAKDPALSAWLDAAIQAGQLQDMEASQMAATLMNLFHGQFLWPQLFAAIERPNAEQQQTMMEEIARVFVKGYARLP</sequence>
<dbReference type="Proteomes" id="UP000216173">
    <property type="component" value="Unassembled WGS sequence"/>
</dbReference>
<evidence type="ECO:0000259" key="5">
    <source>
        <dbReference type="PROSITE" id="PS50977"/>
    </source>
</evidence>
<dbReference type="FunFam" id="1.10.10.60:FF:000141">
    <property type="entry name" value="TetR family transcriptional regulator"/>
    <property type="match status" value="1"/>
</dbReference>
<dbReference type="InterPro" id="IPR001647">
    <property type="entry name" value="HTH_TetR"/>
</dbReference>
<dbReference type="EMBL" id="JJMN01000065">
    <property type="protein sequence ID" value="KDO13488.1"/>
    <property type="molecule type" value="Genomic_DNA"/>
</dbReference>
<reference evidence="11" key="4">
    <citation type="submission" date="2017-07" db="EMBL/GenBank/DDBJ databases">
        <authorList>
            <person name="Boucher Y."/>
            <person name="Orata F.D."/>
        </authorList>
    </citation>
    <scope>NUCLEOTIDE SEQUENCE [LARGE SCALE GENOMIC DNA]</scope>
    <source>
        <strain evidence="11">OYP9E10</strain>
    </source>
</reference>
<accession>A0A067B5S7</accession>
<comment type="caution">
    <text evidence="7">The sequence shown here is derived from an EMBL/GenBank/DDBJ whole genome shotgun (WGS) entry which is preliminary data.</text>
</comment>
<dbReference type="GO" id="GO:0003700">
    <property type="term" value="F:DNA-binding transcription factor activity"/>
    <property type="evidence" value="ECO:0007669"/>
    <property type="project" value="TreeGrafter"/>
</dbReference>
<evidence type="ECO:0000313" key="7">
    <source>
        <dbReference type="EMBL" id="KQA99532.1"/>
    </source>
</evidence>
<dbReference type="PANTHER" id="PTHR30055">
    <property type="entry name" value="HTH-TYPE TRANSCRIPTIONAL REGULATOR RUTR"/>
    <property type="match status" value="1"/>
</dbReference>
<dbReference type="Pfam" id="PF14246">
    <property type="entry name" value="TetR_C_7"/>
    <property type="match status" value="1"/>
</dbReference>
<dbReference type="Pfam" id="PF00440">
    <property type="entry name" value="TetR_N"/>
    <property type="match status" value="1"/>
</dbReference>
<dbReference type="Gene3D" id="1.10.10.60">
    <property type="entry name" value="Homeodomain-like"/>
    <property type="match status" value="1"/>
</dbReference>
<dbReference type="PATRIC" id="fig|1481663.10.peg.1901"/>
<dbReference type="AlphaFoldDB" id="A0A067B5S7"/>
<dbReference type="SUPFAM" id="SSF48498">
    <property type="entry name" value="Tetracyclin repressor-like, C-terminal domain"/>
    <property type="match status" value="1"/>
</dbReference>
<reference evidence="8" key="3">
    <citation type="submission" date="2017-07" db="EMBL/GenBank/DDBJ databases">
        <authorList>
            <person name="Sun Z.S."/>
            <person name="Albrecht U."/>
            <person name="Echele G."/>
            <person name="Lee C.C."/>
        </authorList>
    </citation>
    <scope>NUCLEOTIDE SEQUENCE [LARGE SCALE GENOMIC DNA]</scope>
    <source>
        <strain evidence="8">OYP9E10</strain>
    </source>
</reference>
<evidence type="ECO:0000256" key="3">
    <source>
        <dbReference type="ARBA" id="ARBA00023163"/>
    </source>
</evidence>
<evidence type="ECO:0000256" key="1">
    <source>
        <dbReference type="ARBA" id="ARBA00023015"/>
    </source>
</evidence>
<dbReference type="EMBL" id="LBGP01000018">
    <property type="protein sequence ID" value="KQA99532.1"/>
    <property type="molecule type" value="Genomic_DNA"/>
</dbReference>
<evidence type="ECO:0000256" key="2">
    <source>
        <dbReference type="ARBA" id="ARBA00023125"/>
    </source>
</evidence>
<dbReference type="InterPro" id="IPR039536">
    <property type="entry name" value="TetR_C_Proteobacteria"/>
</dbReference>
<evidence type="ECO:0000313" key="6">
    <source>
        <dbReference type="EMBL" id="KDO13488.1"/>
    </source>
</evidence>
<feature type="DNA-binding region" description="H-T-H motif" evidence="4">
    <location>
        <begin position="28"/>
        <end position="47"/>
    </location>
</feature>
<keyword evidence="2 4" id="KW-0238">DNA-binding</keyword>
<dbReference type="EMBL" id="NMSH01000024">
    <property type="protein sequence ID" value="PAR19994.1"/>
    <property type="molecule type" value="Genomic_DNA"/>
</dbReference>
<dbReference type="PROSITE" id="PS50977">
    <property type="entry name" value="HTH_TETR_2"/>
    <property type="match status" value="1"/>
</dbReference>
<keyword evidence="3" id="KW-0804">Transcription</keyword>